<dbReference type="Pfam" id="PF00271">
    <property type="entry name" value="Helicase_C"/>
    <property type="match status" value="1"/>
</dbReference>
<feature type="domain" description="Helicase C-terminal" evidence="1">
    <location>
        <begin position="532"/>
        <end position="732"/>
    </location>
</feature>
<dbReference type="InterPro" id="IPR027417">
    <property type="entry name" value="P-loop_NTPase"/>
</dbReference>
<organism evidence="2">
    <name type="scientific">Abalone asfa-like virus</name>
    <dbReference type="NCBI Taxonomy" id="2839893"/>
    <lineage>
        <taxon>Viruses</taxon>
        <taxon>Varidnaviria</taxon>
        <taxon>Bamfordvirae</taxon>
        <taxon>Nucleocytoviricota</taxon>
        <taxon>Pokkesviricetes</taxon>
        <taxon>Asfuvirales</taxon>
        <taxon>Asfarviridae</taxon>
    </lineage>
</organism>
<dbReference type="EMBL" id="LC506465">
    <property type="protein sequence ID" value="BBO54096.1"/>
    <property type="molecule type" value="Genomic_DNA"/>
</dbReference>
<proteinExistence type="predicted"/>
<reference evidence="2" key="1">
    <citation type="journal article" date="2020" name="Sci. Rep.">
        <title>A novel Asfarvirus-like virus identified as a potential cause of mass mortality of abalone.</title>
        <authorList>
            <person name="Matsuyama T."/>
            <person name="Takano T."/>
            <person name="Nishiki I."/>
            <person name="Fujiwara A."/>
            <person name="Kiryu I."/>
            <person name="Inada M."/>
            <person name="Sakai T."/>
            <person name="Terashima S."/>
            <person name="Matsuura Y."/>
            <person name="Isowa K."/>
            <person name="Nakayasu C."/>
        </authorList>
    </citation>
    <scope>NUCLEOTIDE SEQUENCE</scope>
</reference>
<accession>A0A5K7XY67</accession>
<dbReference type="Gene3D" id="3.40.50.300">
    <property type="entry name" value="P-loop containing nucleotide triphosphate hydrolases"/>
    <property type="match status" value="2"/>
</dbReference>
<dbReference type="InterPro" id="IPR001650">
    <property type="entry name" value="Helicase_C-like"/>
</dbReference>
<evidence type="ECO:0000313" key="2">
    <source>
        <dbReference type="EMBL" id="BBO54096.1"/>
    </source>
</evidence>
<sequence length="1161" mass="133238">MAYQEISEEISSKEYLQRLANKKEFQILINKTNDTDRLEQITKTFGLQLGGKGCQAAGKAYYPCNENSYSFPVMPGLQLHNAQLFVQGFQNPNTPYSRLLLNWQTGTGKSIAAIGIAQKFIAQFRTQLNTPPTARPTVFIIGFTKNIIQAEMLKRPELGFISYNEFTELYRLQNLARISSGPFSNETKAYNRYMGTLKRRHTDRTVGGYFQFYGYKEFANKLFMITKKGKEQKIDVLMLFVKINVNEDLDQDVFSHFVKQISEAEANGLIKVNKIIMNQLKNSLIIADEIHNVYNTQARNNYGIALQYVLDAFIPEDAPRIVFMSATPVTGSVVEFVDIINLLVPRDNLPNKTPIKASDLFKKDENQTIVWQTKGLELIKKLSIGRVSFLIDKSEQFYPTRHFVGEPISYKGREIPYLRFITCPISPYHKKTLQTLMTAENEIKITTGAQTLYDMVFPNPEFDVNTFDDMNRPESIGLYNSMDTFPLISSASHEWKQAVGININQNKSTLSAQGSFLHESNLATYSRKYHRMLVDLLKIVSSGPGKILIYHNKVRMSGVLLIQEILRANGMVGDQDPVTSSTLCNFCCKTRKMHESEHHHQFAPLRFTILYSELDTPTKEIHLALFNSPTNLNGDKIRILIGSKMITEGLNFTAVRHEMIMATPQDIPTLIQVFGRVVRKNSHKMLPPEQQTVDIRLYITMGEESPELMKYAKKSLDYIMIQQGDKALRENAVDSFLYGNIIQEDQLEALVFKPKINEVRVEDLDTTTYLAYGYGDREIRIIISMIKILFGIRPIWTYDELLTAVKTPGLIKGLDFDTQLFDEGNFAAALRDICYKSNSNKLTIINTHTGQKTAEPRFVSIFKDQTSGKEYYILSPFTKKENMIVDIESYVRNSSTPKDLIISLDNHLSSSDDNIGFRVKMMQAINLYFVDDNWLPTVLLFTDSSVHYMFIEAWITDKTGLYKLFDIQPKANDMLVKLIELYEYYKIVLTTEDVEQNVISLPFKLSESEGQYIGYILPDFVKIYVDASWRSLQHSVVNISPRFTENNIIIGYSEIKGLTPRFKIRPPIHHLEKQDVPDIRSLNRGAVCTTRSRQKQEELAVQLEAVNYDEIDEISTKELCDRIMFRLIVLESEARRGENGLRVGIRWFYFFNEKMPVIVLK</sequence>
<dbReference type="SUPFAM" id="SSF52540">
    <property type="entry name" value="P-loop containing nucleoside triphosphate hydrolases"/>
    <property type="match status" value="1"/>
</dbReference>
<dbReference type="SMART" id="SM00490">
    <property type="entry name" value="HELICc"/>
    <property type="match status" value="1"/>
</dbReference>
<dbReference type="PROSITE" id="PS51194">
    <property type="entry name" value="HELICASE_CTER"/>
    <property type="match status" value="1"/>
</dbReference>
<evidence type="ECO:0000259" key="1">
    <source>
        <dbReference type="PROSITE" id="PS51194"/>
    </source>
</evidence>
<protein>
    <submittedName>
        <fullName evidence="2">G10L homolog protein</fullName>
    </submittedName>
</protein>
<name>A0A5K7XY67_9VIRU</name>